<proteinExistence type="predicted"/>
<name>A0ABZ0IW87_9BACT</name>
<reference evidence="1 2" key="1">
    <citation type="journal article" date="2023" name="Microbiol. Resour. Announc.">
        <title>Complete Genome Sequence of Imperialibacter roseus strain P4T.</title>
        <authorList>
            <person name="Tizabi D.R."/>
            <person name="Bachvaroff T."/>
            <person name="Hill R.T."/>
        </authorList>
    </citation>
    <scope>NUCLEOTIDE SEQUENCE [LARGE SCALE GENOMIC DNA]</scope>
    <source>
        <strain evidence="1 2">P4T</strain>
    </source>
</reference>
<dbReference type="Proteomes" id="UP001302349">
    <property type="component" value="Chromosome"/>
</dbReference>
<accession>A0ABZ0IW87</accession>
<evidence type="ECO:0000313" key="2">
    <source>
        <dbReference type="Proteomes" id="UP001302349"/>
    </source>
</evidence>
<evidence type="ECO:0000313" key="1">
    <source>
        <dbReference type="EMBL" id="WOK08369.1"/>
    </source>
</evidence>
<gene>
    <name evidence="1" type="ORF">RT717_06920</name>
</gene>
<organism evidence="1 2">
    <name type="scientific">Imperialibacter roseus</name>
    <dbReference type="NCBI Taxonomy" id="1324217"/>
    <lineage>
        <taxon>Bacteria</taxon>
        <taxon>Pseudomonadati</taxon>
        <taxon>Bacteroidota</taxon>
        <taxon>Cytophagia</taxon>
        <taxon>Cytophagales</taxon>
        <taxon>Flammeovirgaceae</taxon>
        <taxon>Imperialibacter</taxon>
    </lineage>
</organism>
<dbReference type="EMBL" id="CP136051">
    <property type="protein sequence ID" value="WOK08369.1"/>
    <property type="molecule type" value="Genomic_DNA"/>
</dbReference>
<protein>
    <submittedName>
        <fullName evidence="1">Uncharacterized protein</fullName>
    </submittedName>
</protein>
<sequence>MEIEARKYHLIERVMQLSEHELSNIEMFLEREAKLSASLDRALQQVKEGKVTPHSEVKKKYEKWL</sequence>
<keyword evidence="2" id="KW-1185">Reference proteome</keyword>
<dbReference type="RefSeq" id="WP_317491010.1">
    <property type="nucleotide sequence ID" value="NZ_CP136051.1"/>
</dbReference>